<dbReference type="InParanoid" id="B4MZH5"/>
<evidence type="ECO:0000256" key="8">
    <source>
        <dbReference type="ARBA" id="ARBA00023034"/>
    </source>
</evidence>
<dbReference type="EMBL" id="CH963920">
    <property type="protein sequence ID" value="EDW77760.1"/>
    <property type="molecule type" value="Genomic_DNA"/>
</dbReference>
<dbReference type="Proteomes" id="UP000007798">
    <property type="component" value="Unassembled WGS sequence"/>
</dbReference>
<accession>B4MZH5</accession>
<evidence type="ECO:0000256" key="9">
    <source>
        <dbReference type="ARBA" id="ARBA00023136"/>
    </source>
</evidence>
<evidence type="ECO:0000313" key="12">
    <source>
        <dbReference type="Proteomes" id="UP000007798"/>
    </source>
</evidence>
<keyword evidence="12" id="KW-1185">Reference proteome</keyword>
<evidence type="ECO:0000256" key="7">
    <source>
        <dbReference type="ARBA" id="ARBA00022989"/>
    </source>
</evidence>
<keyword evidence="6 10" id="KW-0735">Signal-anchor</keyword>
<keyword evidence="5 10" id="KW-0812">Transmembrane</keyword>
<evidence type="ECO:0000256" key="1">
    <source>
        <dbReference type="ARBA" id="ARBA00004323"/>
    </source>
</evidence>
<gene>
    <name evidence="11" type="primary">Dwil\GK24661</name>
    <name evidence="11" type="ORF">Dwil_GK24661</name>
</gene>
<dbReference type="AlphaFoldDB" id="B4MZH5"/>
<evidence type="ECO:0000313" key="11">
    <source>
        <dbReference type="EMBL" id="EDW77760.1"/>
    </source>
</evidence>
<keyword evidence="3 10" id="KW-0328">Glycosyltransferase</keyword>
<dbReference type="eggNOG" id="KOG2288">
    <property type="taxonomic scope" value="Eukaryota"/>
</dbReference>
<dbReference type="OMA" id="HVYRWHD"/>
<dbReference type="InterPro" id="IPR002659">
    <property type="entry name" value="Glyco_trans_31"/>
</dbReference>
<dbReference type="HOGENOM" id="CLU_046589_0_0_1"/>
<dbReference type="PANTHER" id="PTHR11214">
    <property type="entry name" value="BETA-1,3-N-ACETYLGLUCOSAMINYLTRANSFERASE"/>
    <property type="match status" value="1"/>
</dbReference>
<keyword evidence="9 10" id="KW-0472">Membrane</keyword>
<dbReference type="KEGG" id="dwi:6644411"/>
<name>B4MZH5_DROWI</name>
<feature type="transmembrane region" description="Helical" evidence="10">
    <location>
        <begin position="7"/>
        <end position="27"/>
    </location>
</feature>
<keyword evidence="8 10" id="KW-0333">Golgi apparatus</keyword>
<protein>
    <recommendedName>
        <fullName evidence="10">Hexosyltransferase</fullName>
        <ecNumber evidence="10">2.4.1.-</ecNumber>
    </recommendedName>
</protein>
<proteinExistence type="inferred from homology"/>
<dbReference type="FunFam" id="3.90.550.50:FF:000065">
    <property type="entry name" value="Hexosyltransferase"/>
    <property type="match status" value="1"/>
</dbReference>
<dbReference type="PANTHER" id="PTHR11214:SF3">
    <property type="entry name" value="BETA-1,3-GALACTOSYLTRANSFERASE 6"/>
    <property type="match status" value="1"/>
</dbReference>
<evidence type="ECO:0000256" key="2">
    <source>
        <dbReference type="ARBA" id="ARBA00008661"/>
    </source>
</evidence>
<evidence type="ECO:0000256" key="6">
    <source>
        <dbReference type="ARBA" id="ARBA00022968"/>
    </source>
</evidence>
<dbReference type="FunCoup" id="B4MZH5">
    <property type="interactions" value="175"/>
</dbReference>
<organism evidence="11 12">
    <name type="scientific">Drosophila willistoni</name>
    <name type="common">Fruit fly</name>
    <dbReference type="NCBI Taxonomy" id="7260"/>
    <lineage>
        <taxon>Eukaryota</taxon>
        <taxon>Metazoa</taxon>
        <taxon>Ecdysozoa</taxon>
        <taxon>Arthropoda</taxon>
        <taxon>Hexapoda</taxon>
        <taxon>Insecta</taxon>
        <taxon>Pterygota</taxon>
        <taxon>Neoptera</taxon>
        <taxon>Endopterygota</taxon>
        <taxon>Diptera</taxon>
        <taxon>Brachycera</taxon>
        <taxon>Muscomorpha</taxon>
        <taxon>Ephydroidea</taxon>
        <taxon>Drosophilidae</taxon>
        <taxon>Drosophila</taxon>
        <taxon>Sophophora</taxon>
    </lineage>
</organism>
<dbReference type="OrthoDB" id="1158011at2759"/>
<dbReference type="GO" id="GO:0006024">
    <property type="term" value="P:glycosaminoglycan biosynthetic process"/>
    <property type="evidence" value="ECO:0007669"/>
    <property type="project" value="TreeGrafter"/>
</dbReference>
<reference evidence="11 12" key="1">
    <citation type="journal article" date="2007" name="Nature">
        <title>Evolution of genes and genomes on the Drosophila phylogeny.</title>
        <authorList>
            <consortium name="Drosophila 12 Genomes Consortium"/>
            <person name="Clark A.G."/>
            <person name="Eisen M.B."/>
            <person name="Smith D.R."/>
            <person name="Bergman C.M."/>
            <person name="Oliver B."/>
            <person name="Markow T.A."/>
            <person name="Kaufman T.C."/>
            <person name="Kellis M."/>
            <person name="Gelbart W."/>
            <person name="Iyer V.N."/>
            <person name="Pollard D.A."/>
            <person name="Sackton T.B."/>
            <person name="Larracuente A.M."/>
            <person name="Singh N.D."/>
            <person name="Abad J.P."/>
            <person name="Abt D.N."/>
            <person name="Adryan B."/>
            <person name="Aguade M."/>
            <person name="Akashi H."/>
            <person name="Anderson W.W."/>
            <person name="Aquadro C.F."/>
            <person name="Ardell D.H."/>
            <person name="Arguello R."/>
            <person name="Artieri C.G."/>
            <person name="Barbash D.A."/>
            <person name="Barker D."/>
            <person name="Barsanti P."/>
            <person name="Batterham P."/>
            <person name="Batzoglou S."/>
            <person name="Begun D."/>
            <person name="Bhutkar A."/>
            <person name="Blanco E."/>
            <person name="Bosak S.A."/>
            <person name="Bradley R.K."/>
            <person name="Brand A.D."/>
            <person name="Brent M.R."/>
            <person name="Brooks A.N."/>
            <person name="Brown R.H."/>
            <person name="Butlin R.K."/>
            <person name="Caggese C."/>
            <person name="Calvi B.R."/>
            <person name="Bernardo de Carvalho A."/>
            <person name="Caspi A."/>
            <person name="Castrezana S."/>
            <person name="Celniker S.E."/>
            <person name="Chang J.L."/>
            <person name="Chapple C."/>
            <person name="Chatterji S."/>
            <person name="Chinwalla A."/>
            <person name="Civetta A."/>
            <person name="Clifton S.W."/>
            <person name="Comeron J.M."/>
            <person name="Costello J.C."/>
            <person name="Coyne J.A."/>
            <person name="Daub J."/>
            <person name="David R.G."/>
            <person name="Delcher A.L."/>
            <person name="Delehaunty K."/>
            <person name="Do C.B."/>
            <person name="Ebling H."/>
            <person name="Edwards K."/>
            <person name="Eickbush T."/>
            <person name="Evans J.D."/>
            <person name="Filipski A."/>
            <person name="Findeiss S."/>
            <person name="Freyhult E."/>
            <person name="Fulton L."/>
            <person name="Fulton R."/>
            <person name="Garcia A.C."/>
            <person name="Gardiner A."/>
            <person name="Garfield D.A."/>
            <person name="Garvin B.E."/>
            <person name="Gibson G."/>
            <person name="Gilbert D."/>
            <person name="Gnerre S."/>
            <person name="Godfrey J."/>
            <person name="Good R."/>
            <person name="Gotea V."/>
            <person name="Gravely B."/>
            <person name="Greenberg A.J."/>
            <person name="Griffiths-Jones S."/>
            <person name="Gross S."/>
            <person name="Guigo R."/>
            <person name="Gustafson E.A."/>
            <person name="Haerty W."/>
            <person name="Hahn M.W."/>
            <person name="Halligan D.L."/>
            <person name="Halpern A.L."/>
            <person name="Halter G.M."/>
            <person name="Han M.V."/>
            <person name="Heger A."/>
            <person name="Hillier L."/>
            <person name="Hinrichs A.S."/>
            <person name="Holmes I."/>
            <person name="Hoskins R.A."/>
            <person name="Hubisz M.J."/>
            <person name="Hultmark D."/>
            <person name="Huntley M.A."/>
            <person name="Jaffe D.B."/>
            <person name="Jagadeeshan S."/>
            <person name="Jeck W.R."/>
            <person name="Johnson J."/>
            <person name="Jones C.D."/>
            <person name="Jordan W.C."/>
            <person name="Karpen G.H."/>
            <person name="Kataoka E."/>
            <person name="Keightley P.D."/>
            <person name="Kheradpour P."/>
            <person name="Kirkness E.F."/>
            <person name="Koerich L.B."/>
            <person name="Kristiansen K."/>
            <person name="Kudrna D."/>
            <person name="Kulathinal R.J."/>
            <person name="Kumar S."/>
            <person name="Kwok R."/>
            <person name="Lander E."/>
            <person name="Langley C.H."/>
            <person name="Lapoint R."/>
            <person name="Lazzaro B.P."/>
            <person name="Lee S.J."/>
            <person name="Levesque L."/>
            <person name="Li R."/>
            <person name="Lin C.F."/>
            <person name="Lin M.F."/>
            <person name="Lindblad-Toh K."/>
            <person name="Llopart A."/>
            <person name="Long M."/>
            <person name="Low L."/>
            <person name="Lozovsky E."/>
            <person name="Lu J."/>
            <person name="Luo M."/>
            <person name="Machado C.A."/>
            <person name="Makalowski W."/>
            <person name="Marzo M."/>
            <person name="Matsuda M."/>
            <person name="Matzkin L."/>
            <person name="McAllister B."/>
            <person name="McBride C.S."/>
            <person name="McKernan B."/>
            <person name="McKernan K."/>
            <person name="Mendez-Lago M."/>
            <person name="Minx P."/>
            <person name="Mollenhauer M.U."/>
            <person name="Montooth K."/>
            <person name="Mount S.M."/>
            <person name="Mu X."/>
            <person name="Myers E."/>
            <person name="Negre B."/>
            <person name="Newfeld S."/>
            <person name="Nielsen R."/>
            <person name="Noor M.A."/>
            <person name="O'Grady P."/>
            <person name="Pachter L."/>
            <person name="Papaceit M."/>
            <person name="Parisi M.J."/>
            <person name="Parisi M."/>
            <person name="Parts L."/>
            <person name="Pedersen J.S."/>
            <person name="Pesole G."/>
            <person name="Phillippy A.M."/>
            <person name="Ponting C.P."/>
            <person name="Pop M."/>
            <person name="Porcelli D."/>
            <person name="Powell J.R."/>
            <person name="Prohaska S."/>
            <person name="Pruitt K."/>
            <person name="Puig M."/>
            <person name="Quesneville H."/>
            <person name="Ram K.R."/>
            <person name="Rand D."/>
            <person name="Rasmussen M.D."/>
            <person name="Reed L.K."/>
            <person name="Reenan R."/>
            <person name="Reily A."/>
            <person name="Remington K.A."/>
            <person name="Rieger T.T."/>
            <person name="Ritchie M.G."/>
            <person name="Robin C."/>
            <person name="Rogers Y.H."/>
            <person name="Rohde C."/>
            <person name="Rozas J."/>
            <person name="Rubenfield M.J."/>
            <person name="Ruiz A."/>
            <person name="Russo S."/>
            <person name="Salzberg S.L."/>
            <person name="Sanchez-Gracia A."/>
            <person name="Saranga D.J."/>
            <person name="Sato H."/>
            <person name="Schaeffer S.W."/>
            <person name="Schatz M.C."/>
            <person name="Schlenke T."/>
            <person name="Schwartz R."/>
            <person name="Segarra C."/>
            <person name="Singh R.S."/>
            <person name="Sirot L."/>
            <person name="Sirota M."/>
            <person name="Sisneros N.B."/>
            <person name="Smith C.D."/>
            <person name="Smith T.F."/>
            <person name="Spieth J."/>
            <person name="Stage D.E."/>
            <person name="Stark A."/>
            <person name="Stephan W."/>
            <person name="Strausberg R.L."/>
            <person name="Strempel S."/>
            <person name="Sturgill D."/>
            <person name="Sutton G."/>
            <person name="Sutton G.G."/>
            <person name="Tao W."/>
            <person name="Teichmann S."/>
            <person name="Tobari Y.N."/>
            <person name="Tomimura Y."/>
            <person name="Tsolas J.M."/>
            <person name="Valente V.L."/>
            <person name="Venter E."/>
            <person name="Venter J.C."/>
            <person name="Vicario S."/>
            <person name="Vieira F.G."/>
            <person name="Vilella A.J."/>
            <person name="Villasante A."/>
            <person name="Walenz B."/>
            <person name="Wang J."/>
            <person name="Wasserman M."/>
            <person name="Watts T."/>
            <person name="Wilson D."/>
            <person name="Wilson R.K."/>
            <person name="Wing R.A."/>
            <person name="Wolfner M.F."/>
            <person name="Wong A."/>
            <person name="Wong G.K."/>
            <person name="Wu C.I."/>
            <person name="Wu G."/>
            <person name="Yamamoto D."/>
            <person name="Yang H.P."/>
            <person name="Yang S.P."/>
            <person name="Yorke J.A."/>
            <person name="Yoshida K."/>
            <person name="Zdobnov E."/>
            <person name="Zhang P."/>
            <person name="Zhang Y."/>
            <person name="Zimin A.V."/>
            <person name="Baldwin J."/>
            <person name="Abdouelleil A."/>
            <person name="Abdulkadir J."/>
            <person name="Abebe A."/>
            <person name="Abera B."/>
            <person name="Abreu J."/>
            <person name="Acer S.C."/>
            <person name="Aftuck L."/>
            <person name="Alexander A."/>
            <person name="An P."/>
            <person name="Anderson E."/>
            <person name="Anderson S."/>
            <person name="Arachi H."/>
            <person name="Azer M."/>
            <person name="Bachantsang P."/>
            <person name="Barry A."/>
            <person name="Bayul T."/>
            <person name="Berlin A."/>
            <person name="Bessette D."/>
            <person name="Bloom T."/>
            <person name="Blye J."/>
            <person name="Boguslavskiy L."/>
            <person name="Bonnet C."/>
            <person name="Boukhgalter B."/>
            <person name="Bourzgui I."/>
            <person name="Brown A."/>
            <person name="Cahill P."/>
            <person name="Channer S."/>
            <person name="Cheshatsang Y."/>
            <person name="Chuda L."/>
            <person name="Citroen M."/>
            <person name="Collymore A."/>
            <person name="Cooke P."/>
            <person name="Costello M."/>
            <person name="D'Aco K."/>
            <person name="Daza R."/>
            <person name="De Haan G."/>
            <person name="DeGray S."/>
            <person name="DeMaso C."/>
            <person name="Dhargay N."/>
            <person name="Dooley K."/>
            <person name="Dooley E."/>
            <person name="Doricent M."/>
            <person name="Dorje P."/>
            <person name="Dorjee K."/>
            <person name="Dupes A."/>
            <person name="Elong R."/>
            <person name="Falk J."/>
            <person name="Farina A."/>
            <person name="Faro S."/>
            <person name="Ferguson D."/>
            <person name="Fisher S."/>
            <person name="Foley C.D."/>
            <person name="Franke A."/>
            <person name="Friedrich D."/>
            <person name="Gadbois L."/>
            <person name="Gearin G."/>
            <person name="Gearin C.R."/>
            <person name="Giannoukos G."/>
            <person name="Goode T."/>
            <person name="Graham J."/>
            <person name="Grandbois E."/>
            <person name="Grewal S."/>
            <person name="Gyaltsen K."/>
            <person name="Hafez N."/>
            <person name="Hagos B."/>
            <person name="Hall J."/>
            <person name="Henson C."/>
            <person name="Hollinger A."/>
            <person name="Honan T."/>
            <person name="Huard M.D."/>
            <person name="Hughes L."/>
            <person name="Hurhula B."/>
            <person name="Husby M.E."/>
            <person name="Kamat A."/>
            <person name="Kanga B."/>
            <person name="Kashin S."/>
            <person name="Khazanovich D."/>
            <person name="Kisner P."/>
            <person name="Lance K."/>
            <person name="Lara M."/>
            <person name="Lee W."/>
            <person name="Lennon N."/>
            <person name="Letendre F."/>
            <person name="LeVine R."/>
            <person name="Lipovsky A."/>
            <person name="Liu X."/>
            <person name="Liu J."/>
            <person name="Liu S."/>
            <person name="Lokyitsang T."/>
            <person name="Lokyitsang Y."/>
            <person name="Lubonja R."/>
            <person name="Lui A."/>
            <person name="MacDonald P."/>
            <person name="Magnisalis V."/>
            <person name="Maru K."/>
            <person name="Matthews C."/>
            <person name="McCusker W."/>
            <person name="McDonough S."/>
            <person name="Mehta T."/>
            <person name="Meldrim J."/>
            <person name="Meneus L."/>
            <person name="Mihai O."/>
            <person name="Mihalev A."/>
            <person name="Mihova T."/>
            <person name="Mittelman R."/>
            <person name="Mlenga V."/>
            <person name="Montmayeur A."/>
            <person name="Mulrain L."/>
            <person name="Navidi A."/>
            <person name="Naylor J."/>
            <person name="Negash T."/>
            <person name="Nguyen T."/>
            <person name="Nguyen N."/>
            <person name="Nicol R."/>
            <person name="Norbu C."/>
            <person name="Norbu N."/>
            <person name="Novod N."/>
            <person name="O'Neill B."/>
            <person name="Osman S."/>
            <person name="Markiewicz E."/>
            <person name="Oyono O.L."/>
            <person name="Patti C."/>
            <person name="Phunkhang P."/>
            <person name="Pierre F."/>
            <person name="Priest M."/>
            <person name="Raghuraman S."/>
            <person name="Rege F."/>
            <person name="Reyes R."/>
            <person name="Rise C."/>
            <person name="Rogov P."/>
            <person name="Ross K."/>
            <person name="Ryan E."/>
            <person name="Settipalli S."/>
            <person name="Shea T."/>
            <person name="Sherpa N."/>
            <person name="Shi L."/>
            <person name="Shih D."/>
            <person name="Sparrow T."/>
            <person name="Spaulding J."/>
            <person name="Stalker J."/>
            <person name="Stange-Thomann N."/>
            <person name="Stavropoulos S."/>
            <person name="Stone C."/>
            <person name="Strader C."/>
            <person name="Tesfaye S."/>
            <person name="Thomson T."/>
            <person name="Thoulutsang Y."/>
            <person name="Thoulutsang D."/>
            <person name="Topham K."/>
            <person name="Topping I."/>
            <person name="Tsamla T."/>
            <person name="Vassiliev H."/>
            <person name="Vo A."/>
            <person name="Wangchuk T."/>
            <person name="Wangdi T."/>
            <person name="Weiand M."/>
            <person name="Wilkinson J."/>
            <person name="Wilson A."/>
            <person name="Yadav S."/>
            <person name="Young G."/>
            <person name="Yu Q."/>
            <person name="Zembek L."/>
            <person name="Zhong D."/>
            <person name="Zimmer A."/>
            <person name="Zwirko Z."/>
            <person name="Jaffe D.B."/>
            <person name="Alvarez P."/>
            <person name="Brockman W."/>
            <person name="Butler J."/>
            <person name="Chin C."/>
            <person name="Gnerre S."/>
            <person name="Grabherr M."/>
            <person name="Kleber M."/>
            <person name="Mauceli E."/>
            <person name="MacCallum I."/>
        </authorList>
    </citation>
    <scope>NUCLEOTIDE SEQUENCE [LARGE SCALE GENOMIC DNA]</scope>
    <source>
        <strain evidence="12">Tucson 14030-0811.24</strain>
    </source>
</reference>
<dbReference type="GO" id="GO:0006493">
    <property type="term" value="P:protein O-linked glycosylation"/>
    <property type="evidence" value="ECO:0007669"/>
    <property type="project" value="TreeGrafter"/>
</dbReference>
<evidence type="ECO:0000256" key="5">
    <source>
        <dbReference type="ARBA" id="ARBA00022692"/>
    </source>
</evidence>
<dbReference type="PhylomeDB" id="B4MZH5"/>
<dbReference type="GO" id="GO:0047220">
    <property type="term" value="F:galactosylxylosylprotein 3-beta-galactosyltransferase activity"/>
    <property type="evidence" value="ECO:0007669"/>
    <property type="project" value="TreeGrafter"/>
</dbReference>
<dbReference type="Pfam" id="PF01762">
    <property type="entry name" value="Galactosyl_T"/>
    <property type="match status" value="1"/>
</dbReference>
<dbReference type="EC" id="2.4.1.-" evidence="10"/>
<evidence type="ECO:0000256" key="4">
    <source>
        <dbReference type="ARBA" id="ARBA00022679"/>
    </source>
</evidence>
<sequence>MRRQNNLVTLFTAITAFFFGSFITKILNSVDKCPANRSGSKLEPHPDIFLVVLILSAPSNVEHRDAMRETWLRLGQPLQLPYYPEEQVYMPAYDQRGGHLQMEMVTQQATRLREFINWQEKLLQHPPPVTQRKIIVKHLFAIGTQQMPSNLRDQIQSEQKQHKDLLLLPHLHESYRNLTGKLLQAIEGVIQQYDFSYLIKVDDDTYVKLDHLLNELVSYDRKLLRKTMDYGSEPLPQLYWGYFNGRANIKTKGQWKEPNYVLGKNYITYALGGGYVLSRKLCEHVVNNSHLLSHYTSEDVSMGTWLAPLRNVYRWHDPRFDTAYMARKCQSYHLVLHKRTPQMMRDLYGGNLCAPEKNVMGANRLLEYYYDWTRTSDKCCDSLVV</sequence>
<comment type="subcellular location">
    <subcellularLocation>
        <location evidence="1 10">Golgi apparatus membrane</location>
        <topology evidence="1 10">Single-pass type II membrane protein</topology>
    </subcellularLocation>
</comment>
<evidence type="ECO:0000256" key="10">
    <source>
        <dbReference type="RuleBase" id="RU363063"/>
    </source>
</evidence>
<comment type="similarity">
    <text evidence="2 10">Belongs to the glycosyltransferase 31 family.</text>
</comment>
<dbReference type="STRING" id="7260.B4MZH5"/>
<keyword evidence="7 10" id="KW-1133">Transmembrane helix</keyword>
<evidence type="ECO:0000256" key="3">
    <source>
        <dbReference type="ARBA" id="ARBA00022676"/>
    </source>
</evidence>
<keyword evidence="4 11" id="KW-0808">Transferase</keyword>
<dbReference type="GO" id="GO:0000139">
    <property type="term" value="C:Golgi membrane"/>
    <property type="evidence" value="ECO:0007669"/>
    <property type="project" value="UniProtKB-SubCell"/>
</dbReference>
<dbReference type="Gene3D" id="3.90.550.50">
    <property type="match status" value="1"/>
</dbReference>